<feature type="transmembrane region" description="Helical" evidence="6">
    <location>
        <begin position="228"/>
        <end position="252"/>
    </location>
</feature>
<keyword evidence="3 6" id="KW-0812">Transmembrane</keyword>
<evidence type="ECO:0000256" key="4">
    <source>
        <dbReference type="ARBA" id="ARBA00022989"/>
    </source>
</evidence>
<keyword evidence="5 6" id="KW-0472">Membrane</keyword>
<comment type="subcellular location">
    <subcellularLocation>
        <location evidence="1">Cell membrane</location>
        <topology evidence="1">Multi-pass membrane protein</topology>
    </subcellularLocation>
</comment>
<name>A0A1C3K748_9BURK</name>
<evidence type="ECO:0000313" key="7">
    <source>
        <dbReference type="EMBL" id="SBT27248.1"/>
    </source>
</evidence>
<evidence type="ECO:0000256" key="5">
    <source>
        <dbReference type="ARBA" id="ARBA00023136"/>
    </source>
</evidence>
<gene>
    <name evidence="7" type="ORF">ODI_03835</name>
    <name evidence="8" type="ORF">ODI_R2592</name>
</gene>
<dbReference type="KEGG" id="odi:ODI_R2592"/>
<feature type="transmembrane region" description="Helical" evidence="6">
    <location>
        <begin position="296"/>
        <end position="321"/>
    </location>
</feature>
<feature type="transmembrane region" description="Helical" evidence="6">
    <location>
        <begin position="370"/>
        <end position="389"/>
    </location>
</feature>
<feature type="transmembrane region" description="Helical" evidence="6">
    <location>
        <begin position="20"/>
        <end position="41"/>
    </location>
</feature>
<dbReference type="AlphaFoldDB" id="A0A1C3K748"/>
<feature type="transmembrane region" description="Helical" evidence="6">
    <location>
        <begin position="264"/>
        <end position="284"/>
    </location>
</feature>
<keyword evidence="2" id="KW-1003">Cell membrane</keyword>
<dbReference type="PANTHER" id="PTHR30250">
    <property type="entry name" value="PST FAMILY PREDICTED COLANIC ACID TRANSPORTER"/>
    <property type="match status" value="1"/>
</dbReference>
<evidence type="ECO:0000256" key="6">
    <source>
        <dbReference type="SAM" id="Phobius"/>
    </source>
</evidence>
<dbReference type="EMBL" id="FLRC01000053">
    <property type="protein sequence ID" value="SBT27248.1"/>
    <property type="molecule type" value="Genomic_DNA"/>
</dbReference>
<feature type="transmembrane region" description="Helical" evidence="6">
    <location>
        <begin position="162"/>
        <end position="181"/>
    </location>
</feature>
<reference evidence="7 9" key="1">
    <citation type="submission" date="2016-06" db="EMBL/GenBank/DDBJ databases">
        <authorList>
            <person name="Kjaerup R.B."/>
            <person name="Dalgaard T.S."/>
            <person name="Juul-Madsen H.R."/>
        </authorList>
    </citation>
    <scope>NUCLEOTIDE SEQUENCE [LARGE SCALE GENOMIC DNA]</scope>
    <source>
        <strain evidence="7">Orrdi1</strain>
    </source>
</reference>
<keyword evidence="4 6" id="KW-1133">Transmembrane helix</keyword>
<proteinExistence type="predicted"/>
<feature type="transmembrane region" description="Helical" evidence="6">
    <location>
        <begin position="341"/>
        <end position="363"/>
    </location>
</feature>
<dbReference type="STRING" id="1851544.ODI_03835"/>
<organism evidence="7 9">
    <name type="scientific">Orrella dioscoreae</name>
    <dbReference type="NCBI Taxonomy" id="1851544"/>
    <lineage>
        <taxon>Bacteria</taxon>
        <taxon>Pseudomonadati</taxon>
        <taxon>Pseudomonadota</taxon>
        <taxon>Betaproteobacteria</taxon>
        <taxon>Burkholderiales</taxon>
        <taxon>Alcaligenaceae</taxon>
        <taxon>Orrella</taxon>
    </lineage>
</organism>
<reference evidence="8 9" key="2">
    <citation type="submission" date="2017-08" db="EMBL/GenBank/DDBJ databases">
        <authorList>
            <person name="de Groot N.N."/>
        </authorList>
    </citation>
    <scope>NUCLEOTIDE SEQUENCE [LARGE SCALE GENOMIC DNA]</scope>
    <source>
        <strain evidence="8">Orrdi1</strain>
    </source>
</reference>
<evidence type="ECO:0000256" key="1">
    <source>
        <dbReference type="ARBA" id="ARBA00004651"/>
    </source>
</evidence>
<evidence type="ECO:0000256" key="2">
    <source>
        <dbReference type="ARBA" id="ARBA00022475"/>
    </source>
</evidence>
<dbReference type="GO" id="GO:0005886">
    <property type="term" value="C:plasma membrane"/>
    <property type="evidence" value="ECO:0007669"/>
    <property type="project" value="UniProtKB-SubCell"/>
</dbReference>
<dbReference type="EMBL" id="LT907988">
    <property type="protein sequence ID" value="SOE50231.1"/>
    <property type="molecule type" value="Genomic_DNA"/>
</dbReference>
<evidence type="ECO:0000256" key="3">
    <source>
        <dbReference type="ARBA" id="ARBA00022692"/>
    </source>
</evidence>
<feature type="transmembrane region" description="Helical" evidence="6">
    <location>
        <begin position="187"/>
        <end position="207"/>
    </location>
</feature>
<dbReference type="OrthoDB" id="7056654at2"/>
<dbReference type="Proteomes" id="UP000078558">
    <property type="component" value="Chromosome I"/>
</dbReference>
<keyword evidence="9" id="KW-1185">Reference proteome</keyword>
<evidence type="ECO:0000313" key="8">
    <source>
        <dbReference type="EMBL" id="SOE50231.1"/>
    </source>
</evidence>
<dbReference type="PANTHER" id="PTHR30250:SF11">
    <property type="entry name" value="O-ANTIGEN TRANSPORTER-RELATED"/>
    <property type="match status" value="1"/>
</dbReference>
<evidence type="ECO:0000313" key="9">
    <source>
        <dbReference type="Proteomes" id="UP000078558"/>
    </source>
</evidence>
<accession>A0A1C3K748</accession>
<dbReference type="RefSeq" id="WP_067758510.1">
    <property type="nucleotide sequence ID" value="NZ_LT907988.1"/>
</dbReference>
<feature type="transmembrane region" description="Helical" evidence="6">
    <location>
        <begin position="53"/>
        <end position="78"/>
    </location>
</feature>
<feature type="transmembrane region" description="Helical" evidence="6">
    <location>
        <begin position="395"/>
        <end position="417"/>
    </location>
</feature>
<sequence>MAPLSPEHPPARRRLLLHSLTSLLDQAWLSGLNLLLGLALIRLTTKDAYGTYAQLYVVALFVVSMVEASIINPLNTVVPGKAEDERARIIACLAHFQRRVTAGMALFFAAVTLGVALVLDLPQPLLLAAAFGIYLHLNTLREFRRGLHFLAGQPMAVLRMDVTYGVALIAGVAIPALLTTLTLPMALAALALASAASLLYPAGPVLPAPPPRAEYRSLLAVIWERGRLGWPGAMSSWVVNYGYLFLTAYWLGAAATADLNASRLLLMPILLSVVAWSRVALPTVSRMQAAYNHRGVTRLALASIGGLLALAAAYVAVLWLALPWLQTHLLGHEYSAVGWLVPWWAAYFAVFAIRTVGTVVMLGADGYRPLLVAAFAGLVATLCVIVFAIPRFGQAGAIGTLILVEALTALLIWAVFIPKTRHRH</sequence>
<protein>
    <submittedName>
        <fullName evidence="7">Putative integral membrane protein</fullName>
    </submittedName>
</protein>
<dbReference type="InterPro" id="IPR050833">
    <property type="entry name" value="Poly_Biosynth_Transport"/>
</dbReference>